<sequence length="500" mass="55175">MDPTKDSFQPPTPTPPPPPPFSPSSYSEEEKTFSSTTTTMRIQRLESIIPIPKPPPFSPQEEDVDPSLQQDDEKNPTRRISSEDVAKSHLPIRTAITATSSSQEETKPLPFSSSSSSLSMHSDLISECMMAMNDDITRVTSVLEEKKKEEHVTAAAPSRTNDDHDGGLVQGQEDSRLLTPPIMEDTQVSQSLPPVNMVSNIEPNAVNYSKYYNYFGGFHPVDATESCTTNSYQQQLTTQPKSQQPIVPKLDTTRFTEVNSDILPLQFETSNPQDGNKKTFSKTLGGCFACCCFGPMLCLLCFFSLIELLCIILYEYFASRNYDPNPTPQDSIIIPMILAAQFITFIVVVLCGVVSSLVATSSVCDTTLWKKETTSRFIISILAFIACVLCIVLLLVRGGMEGYTTQVLVNYKIAPATQSQNFGQVATTEFNVIPSIVIVIMFGLCVISVILCGVCGMGCLCWFGCCSICLYSNNRKKEKYQFGRPTTNHTNTYATRAVLP</sequence>
<dbReference type="RefSeq" id="XP_044563055.1">
    <property type="nucleotide sequence ID" value="XM_044706097.1"/>
</dbReference>
<dbReference type="VEuPathDB" id="AmoebaDB:NF0113410"/>
<reference evidence="3 4" key="1">
    <citation type="journal article" date="2019" name="Sci. Rep.">
        <title>Nanopore sequencing improves the draft genome of the human pathogenic amoeba Naegleria fowleri.</title>
        <authorList>
            <person name="Liechti N."/>
            <person name="Schurch N."/>
            <person name="Bruggmann R."/>
            <person name="Wittwer M."/>
        </authorList>
    </citation>
    <scope>NUCLEOTIDE SEQUENCE [LARGE SCALE GENOMIC DNA]</scope>
    <source>
        <strain evidence="3 4">ATCC 30894</strain>
    </source>
</reference>
<feature type="region of interest" description="Disordered" evidence="1">
    <location>
        <begin position="147"/>
        <end position="167"/>
    </location>
</feature>
<dbReference type="EMBL" id="VFQX01000030">
    <property type="protein sequence ID" value="KAF0978342.1"/>
    <property type="molecule type" value="Genomic_DNA"/>
</dbReference>
<feature type="transmembrane region" description="Helical" evidence="2">
    <location>
        <begin position="438"/>
        <end position="471"/>
    </location>
</feature>
<evidence type="ECO:0000313" key="3">
    <source>
        <dbReference type="EMBL" id="KAF0978342.1"/>
    </source>
</evidence>
<evidence type="ECO:0000256" key="1">
    <source>
        <dbReference type="SAM" id="MobiDB-lite"/>
    </source>
</evidence>
<dbReference type="GeneID" id="68110075"/>
<keyword evidence="4" id="KW-1185">Reference proteome</keyword>
<feature type="region of interest" description="Disordered" evidence="1">
    <location>
        <begin position="1"/>
        <end position="118"/>
    </location>
</feature>
<feature type="compositionally biased region" description="Basic and acidic residues" evidence="1">
    <location>
        <begin position="71"/>
        <end position="87"/>
    </location>
</feature>
<keyword evidence="2" id="KW-0472">Membrane</keyword>
<feature type="transmembrane region" description="Helical" evidence="2">
    <location>
        <begin position="287"/>
        <end position="314"/>
    </location>
</feature>
<name>A0A6A5BUF0_NAEFO</name>
<evidence type="ECO:0000256" key="2">
    <source>
        <dbReference type="SAM" id="Phobius"/>
    </source>
</evidence>
<dbReference type="OrthoDB" id="10496420at2759"/>
<feature type="transmembrane region" description="Helical" evidence="2">
    <location>
        <begin position="334"/>
        <end position="357"/>
    </location>
</feature>
<organism evidence="3 4">
    <name type="scientific">Naegleria fowleri</name>
    <name type="common">Brain eating amoeba</name>
    <dbReference type="NCBI Taxonomy" id="5763"/>
    <lineage>
        <taxon>Eukaryota</taxon>
        <taxon>Discoba</taxon>
        <taxon>Heterolobosea</taxon>
        <taxon>Tetramitia</taxon>
        <taxon>Eutetramitia</taxon>
        <taxon>Vahlkampfiidae</taxon>
        <taxon>Naegleria</taxon>
    </lineage>
</organism>
<comment type="caution">
    <text evidence="3">The sequence shown here is derived from an EMBL/GenBank/DDBJ whole genome shotgun (WGS) entry which is preliminary data.</text>
</comment>
<dbReference type="VEuPathDB" id="AmoebaDB:NfTy_056070"/>
<feature type="transmembrane region" description="Helical" evidence="2">
    <location>
        <begin position="377"/>
        <end position="396"/>
    </location>
</feature>
<dbReference type="Proteomes" id="UP000444721">
    <property type="component" value="Unassembled WGS sequence"/>
</dbReference>
<gene>
    <name evidence="3" type="ORF">FDP41_002857</name>
</gene>
<accession>A0A6A5BUF0</accession>
<feature type="compositionally biased region" description="Pro residues" evidence="1">
    <location>
        <begin position="10"/>
        <end position="22"/>
    </location>
</feature>
<proteinExistence type="predicted"/>
<dbReference type="AlphaFoldDB" id="A0A6A5BUF0"/>
<dbReference type="VEuPathDB" id="AmoebaDB:FDP41_002857"/>
<keyword evidence="2" id="KW-0812">Transmembrane</keyword>
<protein>
    <recommendedName>
        <fullName evidence="5">Transmembrane protein</fullName>
    </recommendedName>
</protein>
<evidence type="ECO:0008006" key="5">
    <source>
        <dbReference type="Google" id="ProtNLM"/>
    </source>
</evidence>
<keyword evidence="2" id="KW-1133">Transmembrane helix</keyword>
<evidence type="ECO:0000313" key="4">
    <source>
        <dbReference type="Proteomes" id="UP000444721"/>
    </source>
</evidence>